<sequence>MNRVGFLLKVKEDMIPEYKRHHEKVWPEMLEALSRTGWHNYSLFMREDGLMFGYFETPHDLDTALAGMDKEEINTRWQDLMAPFFEGAGEHADKMMVELEEVFHLD</sequence>
<dbReference type="AlphaFoldDB" id="A0A6B1DXR3"/>
<gene>
    <name evidence="1" type="ORF">F4Y08_16100</name>
</gene>
<reference evidence="1" key="1">
    <citation type="submission" date="2019-09" db="EMBL/GenBank/DDBJ databases">
        <title>Characterisation of the sponge microbiome using genome-centric metagenomics.</title>
        <authorList>
            <person name="Engelberts J.P."/>
            <person name="Robbins S.J."/>
            <person name="De Goeij J.M."/>
            <person name="Aranda M."/>
            <person name="Bell S.C."/>
            <person name="Webster N.S."/>
        </authorList>
    </citation>
    <scope>NUCLEOTIDE SEQUENCE</scope>
    <source>
        <strain evidence="1">SB0662_bin_9</strain>
    </source>
</reference>
<dbReference type="GO" id="GO:0016857">
    <property type="term" value="F:racemase and epimerase activity, acting on carbohydrates and derivatives"/>
    <property type="evidence" value="ECO:0007669"/>
    <property type="project" value="InterPro"/>
</dbReference>
<comment type="caution">
    <text evidence="1">The sequence shown here is derived from an EMBL/GenBank/DDBJ whole genome shotgun (WGS) entry which is preliminary data.</text>
</comment>
<dbReference type="InterPro" id="IPR008000">
    <property type="entry name" value="Rham/fucose_mutarotase"/>
</dbReference>
<dbReference type="GO" id="GO:0019301">
    <property type="term" value="P:rhamnose catabolic process"/>
    <property type="evidence" value="ECO:0007669"/>
    <property type="project" value="TreeGrafter"/>
</dbReference>
<dbReference type="Gene3D" id="3.30.70.100">
    <property type="match status" value="1"/>
</dbReference>
<accession>A0A6B1DXR3</accession>
<proteinExistence type="predicted"/>
<dbReference type="Pfam" id="PF05336">
    <property type="entry name" value="rhaM"/>
    <property type="match status" value="1"/>
</dbReference>
<dbReference type="EMBL" id="VXPY01000118">
    <property type="protein sequence ID" value="MYD91826.1"/>
    <property type="molecule type" value="Genomic_DNA"/>
</dbReference>
<evidence type="ECO:0000313" key="1">
    <source>
        <dbReference type="EMBL" id="MYD91826.1"/>
    </source>
</evidence>
<dbReference type="SUPFAM" id="SSF54909">
    <property type="entry name" value="Dimeric alpha+beta barrel"/>
    <property type="match status" value="1"/>
</dbReference>
<dbReference type="PANTHER" id="PTHR34389:SF2">
    <property type="entry name" value="L-RHAMNOSE MUTAROTASE"/>
    <property type="match status" value="1"/>
</dbReference>
<protein>
    <submittedName>
        <fullName evidence="1">L-rhamnose mutarotase</fullName>
    </submittedName>
</protein>
<name>A0A6B1DXR3_9CHLR</name>
<dbReference type="InterPro" id="IPR011008">
    <property type="entry name" value="Dimeric_a/b-barrel"/>
</dbReference>
<dbReference type="PANTHER" id="PTHR34389">
    <property type="entry name" value="L-RHAMNOSE MUTAROTASE"/>
    <property type="match status" value="1"/>
</dbReference>
<organism evidence="1">
    <name type="scientific">Caldilineaceae bacterium SB0662_bin_9</name>
    <dbReference type="NCBI Taxonomy" id="2605258"/>
    <lineage>
        <taxon>Bacteria</taxon>
        <taxon>Bacillati</taxon>
        <taxon>Chloroflexota</taxon>
        <taxon>Caldilineae</taxon>
        <taxon>Caldilineales</taxon>
        <taxon>Caldilineaceae</taxon>
    </lineage>
</organism>